<evidence type="ECO:0000313" key="3">
    <source>
        <dbReference type="Proteomes" id="UP001565368"/>
    </source>
</evidence>
<accession>A0ABR3PZ00</accession>
<dbReference type="EMBL" id="JBBXJM010000005">
    <property type="protein sequence ID" value="KAL1407689.1"/>
    <property type="molecule type" value="Genomic_DNA"/>
</dbReference>
<protein>
    <recommendedName>
        <fullName evidence="4">REJ domain-containing protein</fullName>
    </recommendedName>
</protein>
<keyword evidence="3" id="KW-1185">Reference proteome</keyword>
<evidence type="ECO:0000256" key="1">
    <source>
        <dbReference type="SAM" id="MobiDB-lite"/>
    </source>
</evidence>
<dbReference type="RefSeq" id="XP_069207633.1">
    <property type="nucleotide sequence ID" value="XM_069355562.1"/>
</dbReference>
<proteinExistence type="predicted"/>
<evidence type="ECO:0008006" key="4">
    <source>
        <dbReference type="Google" id="ProtNLM"/>
    </source>
</evidence>
<dbReference type="GeneID" id="95988165"/>
<feature type="compositionally biased region" description="Polar residues" evidence="1">
    <location>
        <begin position="21"/>
        <end position="34"/>
    </location>
</feature>
<feature type="compositionally biased region" description="Low complexity" evidence="1">
    <location>
        <begin position="7"/>
        <end position="19"/>
    </location>
</feature>
<comment type="caution">
    <text evidence="2">The sequence shown here is derived from an EMBL/GenBank/DDBJ whole genome shotgun (WGS) entry which is preliminary data.</text>
</comment>
<gene>
    <name evidence="2" type="ORF">Q8F55_007122</name>
</gene>
<sequence>MERHSRSPSLSSGLESAYSPRRSSGASSHYSVSRTPSPAPSADNDDGDDDTPAQKLTRAEIGGYAALLSGLRARDGSGLAARLLSGVPRWALRSPTPEEEDELASSSAPGSPATPTTARTRRGSAAPSLVFSEPPVPEEQADAATRWPLHPAELEPGPPLAAALADAAARVVHRDALALPRPALGAINLRRKRRREEEEGSEEEEALAPEVADVVAARVSMVLDRTLASLAAMQGVSLARDRKVMAWPAVLAAAGMVADQR</sequence>
<organism evidence="2 3">
    <name type="scientific">Vanrija albida</name>
    <dbReference type="NCBI Taxonomy" id="181172"/>
    <lineage>
        <taxon>Eukaryota</taxon>
        <taxon>Fungi</taxon>
        <taxon>Dikarya</taxon>
        <taxon>Basidiomycota</taxon>
        <taxon>Agaricomycotina</taxon>
        <taxon>Tremellomycetes</taxon>
        <taxon>Trichosporonales</taxon>
        <taxon>Trichosporonaceae</taxon>
        <taxon>Vanrija</taxon>
    </lineage>
</organism>
<evidence type="ECO:0000313" key="2">
    <source>
        <dbReference type="EMBL" id="KAL1407689.1"/>
    </source>
</evidence>
<feature type="region of interest" description="Disordered" evidence="1">
    <location>
        <begin position="93"/>
        <end position="142"/>
    </location>
</feature>
<feature type="compositionally biased region" description="Low complexity" evidence="1">
    <location>
        <begin position="104"/>
        <end position="128"/>
    </location>
</feature>
<name>A0ABR3PZ00_9TREE</name>
<reference evidence="2 3" key="1">
    <citation type="submission" date="2023-08" db="EMBL/GenBank/DDBJ databases">
        <title>Annotated Genome Sequence of Vanrija albida AlHP1.</title>
        <authorList>
            <person name="Herzog R."/>
        </authorList>
    </citation>
    <scope>NUCLEOTIDE SEQUENCE [LARGE SCALE GENOMIC DNA]</scope>
    <source>
        <strain evidence="2 3">AlHP1</strain>
    </source>
</reference>
<feature type="region of interest" description="Disordered" evidence="1">
    <location>
        <begin position="1"/>
        <end position="57"/>
    </location>
</feature>
<dbReference type="Proteomes" id="UP001565368">
    <property type="component" value="Unassembled WGS sequence"/>
</dbReference>